<keyword evidence="5" id="KW-0479">Metal-binding</keyword>
<dbReference type="InterPro" id="IPR035966">
    <property type="entry name" value="PKF_sf"/>
</dbReference>
<dbReference type="UniPathway" id="UPA00109">
    <property type="reaction ID" value="UER00182"/>
</dbReference>
<keyword evidence="3" id="KW-0963">Cytoplasm</keyword>
<comment type="catalytic activity">
    <reaction evidence="9">
        <text>beta-D-fructose 6-phosphate + ATP = beta-D-fructose 1,6-bisphosphate + ADP + H(+)</text>
        <dbReference type="Rhea" id="RHEA:16109"/>
        <dbReference type="ChEBI" id="CHEBI:15378"/>
        <dbReference type="ChEBI" id="CHEBI:30616"/>
        <dbReference type="ChEBI" id="CHEBI:32966"/>
        <dbReference type="ChEBI" id="CHEBI:57634"/>
        <dbReference type="ChEBI" id="CHEBI:456216"/>
        <dbReference type="EC" id="2.7.1.11"/>
    </reaction>
</comment>
<accession>A0A8C2CYI6</accession>
<evidence type="ECO:0000313" key="11">
    <source>
        <dbReference type="Ensembl" id="ENSCCRP00020018248.1"/>
    </source>
</evidence>
<evidence type="ECO:0000256" key="7">
    <source>
        <dbReference type="ARBA" id="ARBA00022842"/>
    </source>
</evidence>
<evidence type="ECO:0000256" key="6">
    <source>
        <dbReference type="ARBA" id="ARBA00022777"/>
    </source>
</evidence>
<sequence length="684" mass="75312">NYKLNVPPTSRHNKRFFENLSGAGKAIAVLTSGGDAQGMNAAVRAVVRMGIYVGAKVYFVHEGYQGMVDGGDNIKEATWESVSSMLQMGGTVIGSARCKDFRMHEGRLKAAHNLVQRGITNLCVIGGDGSLTGANLFREEWSGLLAELVQQGLIDEEASQKYSALHIVGMVGSIDNDFCVTQRKCYLALVSALACGADWVLIPEMPPEDGWEEKMCQKLSAKRAGMKRLNIIIVAEGAIDRNNQPITSEHVKNVTYLQIQHLYLIKYNNNNTNVFVCTCRSFENNLKTYKLLAHRKPESELPQSNFNVAVLNVGAPAAGMNAAVRSAVRVGISEGHKMFAVSDGFEGFYKGQIKEIKWADVGGWTGQGGSLLGTKRTLPAKHIDKIAEQMRKYNINALLVIGGFEAFLGIMELLAARGTYEELCVPMVMVPATVSNNVPGSDLSIGADTALNAITVTCDRIKQSASGTKHRVFIIETMGGYCGYLASVGGLAAGADAAYIFEEPFDIRDLQSNVEHLTEKMKTSIQRGLNSNENYTTDFIYQLYSEEGKGVFDCRKNVLGHMQQGGAPSPFDRNFGTKIAAKAMQWISKKLNESYRKGRVFANTEDSACLLGMRRRALVFQPVVQLRDETDFVHRIPKEQWWLKLRPLMKILAKYKTSYDISDSGQLEHVVLNRPKQSEAMAAI</sequence>
<dbReference type="GO" id="GO:0005945">
    <property type="term" value="C:6-phosphofructokinase complex"/>
    <property type="evidence" value="ECO:0007669"/>
    <property type="project" value="TreeGrafter"/>
</dbReference>
<dbReference type="SUPFAM" id="SSF53784">
    <property type="entry name" value="Phosphofructokinase"/>
    <property type="match status" value="2"/>
</dbReference>
<dbReference type="InterPro" id="IPR000023">
    <property type="entry name" value="Phosphofructokinase_dom"/>
</dbReference>
<dbReference type="InterPro" id="IPR015912">
    <property type="entry name" value="Phosphofructokinase_CS"/>
</dbReference>
<feature type="domain" description="Phosphofructokinase" evidence="10">
    <location>
        <begin position="307"/>
        <end position="587"/>
    </location>
</feature>
<evidence type="ECO:0000256" key="1">
    <source>
        <dbReference type="ARBA" id="ARBA00001946"/>
    </source>
</evidence>
<dbReference type="PANTHER" id="PTHR13697">
    <property type="entry name" value="PHOSPHOFRUCTOKINASE"/>
    <property type="match status" value="1"/>
</dbReference>
<evidence type="ECO:0000256" key="8">
    <source>
        <dbReference type="ARBA" id="ARBA00023152"/>
    </source>
</evidence>
<dbReference type="Proteomes" id="UP000694701">
    <property type="component" value="Unplaced"/>
</dbReference>
<dbReference type="GO" id="GO:0003872">
    <property type="term" value="F:6-phosphofructokinase activity"/>
    <property type="evidence" value="ECO:0007669"/>
    <property type="project" value="UniProtKB-EC"/>
</dbReference>
<dbReference type="GO" id="GO:0070095">
    <property type="term" value="F:fructose-6-phosphate binding"/>
    <property type="evidence" value="ECO:0007669"/>
    <property type="project" value="TreeGrafter"/>
</dbReference>
<feature type="domain" description="Phosphofructokinase" evidence="10">
    <location>
        <begin position="186"/>
        <end position="252"/>
    </location>
</feature>
<evidence type="ECO:0000256" key="9">
    <source>
        <dbReference type="ARBA" id="ARBA00048070"/>
    </source>
</evidence>
<dbReference type="Ensembl" id="ENSCCRT00020020041.1">
    <property type="protein sequence ID" value="ENSCCRP00020018248.1"/>
    <property type="gene ID" value="ENSCCRG00020007522.1"/>
</dbReference>
<evidence type="ECO:0000313" key="12">
    <source>
        <dbReference type="Proteomes" id="UP000694701"/>
    </source>
</evidence>
<dbReference type="GO" id="GO:0061621">
    <property type="term" value="P:canonical glycolysis"/>
    <property type="evidence" value="ECO:0007669"/>
    <property type="project" value="TreeGrafter"/>
</dbReference>
<dbReference type="Pfam" id="PF00365">
    <property type="entry name" value="PFK"/>
    <property type="match status" value="3"/>
</dbReference>
<dbReference type="AlphaFoldDB" id="A0A8C2CYI6"/>
<evidence type="ECO:0000259" key="10">
    <source>
        <dbReference type="Pfam" id="PF00365"/>
    </source>
</evidence>
<dbReference type="GO" id="GO:0042802">
    <property type="term" value="F:identical protein binding"/>
    <property type="evidence" value="ECO:0007669"/>
    <property type="project" value="TreeGrafter"/>
</dbReference>
<organism evidence="11 12">
    <name type="scientific">Cyprinus carpio</name>
    <name type="common">Common carp</name>
    <dbReference type="NCBI Taxonomy" id="7962"/>
    <lineage>
        <taxon>Eukaryota</taxon>
        <taxon>Metazoa</taxon>
        <taxon>Chordata</taxon>
        <taxon>Craniata</taxon>
        <taxon>Vertebrata</taxon>
        <taxon>Euteleostomi</taxon>
        <taxon>Actinopterygii</taxon>
        <taxon>Neopterygii</taxon>
        <taxon>Teleostei</taxon>
        <taxon>Ostariophysi</taxon>
        <taxon>Cypriniformes</taxon>
        <taxon>Cyprinidae</taxon>
        <taxon>Cyprininae</taxon>
        <taxon>Cyprinus</taxon>
    </lineage>
</organism>
<comment type="cofactor">
    <cofactor evidence="1">
        <name>Mg(2+)</name>
        <dbReference type="ChEBI" id="CHEBI:18420"/>
    </cofactor>
</comment>
<evidence type="ECO:0000256" key="3">
    <source>
        <dbReference type="ARBA" id="ARBA00022490"/>
    </source>
</evidence>
<dbReference type="GO" id="GO:0046872">
    <property type="term" value="F:metal ion binding"/>
    <property type="evidence" value="ECO:0007669"/>
    <property type="project" value="UniProtKB-KW"/>
</dbReference>
<dbReference type="GO" id="GO:0048029">
    <property type="term" value="F:monosaccharide binding"/>
    <property type="evidence" value="ECO:0007669"/>
    <property type="project" value="TreeGrafter"/>
</dbReference>
<feature type="domain" description="Phosphofructokinase" evidence="10">
    <location>
        <begin position="27"/>
        <end position="182"/>
    </location>
</feature>
<dbReference type="GO" id="GO:0016020">
    <property type="term" value="C:membrane"/>
    <property type="evidence" value="ECO:0007669"/>
    <property type="project" value="TreeGrafter"/>
</dbReference>
<dbReference type="PRINTS" id="PR00476">
    <property type="entry name" value="PHFRCTKINASE"/>
</dbReference>
<evidence type="ECO:0000256" key="5">
    <source>
        <dbReference type="ARBA" id="ARBA00022723"/>
    </source>
</evidence>
<dbReference type="FunFam" id="3.40.50.450:FF:000043">
    <property type="entry name" value="ATP-dependent 6-phosphofructokinase, platelet type"/>
    <property type="match status" value="1"/>
</dbReference>
<evidence type="ECO:0000256" key="2">
    <source>
        <dbReference type="ARBA" id="ARBA00004679"/>
    </source>
</evidence>
<proteinExistence type="predicted"/>
<keyword evidence="6" id="KW-0418">Kinase</keyword>
<dbReference type="GO" id="GO:0030388">
    <property type="term" value="P:fructose 1,6-bisphosphate metabolic process"/>
    <property type="evidence" value="ECO:0007669"/>
    <property type="project" value="TreeGrafter"/>
</dbReference>
<dbReference type="GO" id="GO:0006002">
    <property type="term" value="P:fructose 6-phosphate metabolic process"/>
    <property type="evidence" value="ECO:0007669"/>
    <property type="project" value="InterPro"/>
</dbReference>
<dbReference type="FunFam" id="3.40.50.460:FF:000001">
    <property type="entry name" value="ATP-dependent 6-phosphofructokinase"/>
    <property type="match status" value="1"/>
</dbReference>
<dbReference type="Gene3D" id="3.40.50.450">
    <property type="match status" value="2"/>
</dbReference>
<reference evidence="11" key="1">
    <citation type="submission" date="2025-08" db="UniProtKB">
        <authorList>
            <consortium name="Ensembl"/>
        </authorList>
    </citation>
    <scope>IDENTIFICATION</scope>
</reference>
<evidence type="ECO:0000256" key="4">
    <source>
        <dbReference type="ARBA" id="ARBA00022679"/>
    </source>
</evidence>
<keyword evidence="4" id="KW-0808">Transferase</keyword>
<protein>
    <submittedName>
        <fullName evidence="11">Phosphofructokinase, platelet a</fullName>
    </submittedName>
</protein>
<keyword evidence="8" id="KW-0324">Glycolysis</keyword>
<dbReference type="PANTHER" id="PTHR13697:SF53">
    <property type="entry name" value="ATP-DEPENDENT 6-PHOSPHOFRUCTOKINASE"/>
    <property type="match status" value="1"/>
</dbReference>
<name>A0A8C2CYI6_CYPCA</name>
<comment type="pathway">
    <text evidence="2">Carbohydrate degradation; glycolysis; D-glyceraldehyde 3-phosphate and glycerone phosphate from D-glucose: step 3/4.</text>
</comment>
<dbReference type="GO" id="GO:0016208">
    <property type="term" value="F:AMP binding"/>
    <property type="evidence" value="ECO:0007669"/>
    <property type="project" value="TreeGrafter"/>
</dbReference>
<dbReference type="InterPro" id="IPR022953">
    <property type="entry name" value="ATP_PFK"/>
</dbReference>
<dbReference type="PROSITE" id="PS00433">
    <property type="entry name" value="PHOSPHOFRUCTOKINASE"/>
    <property type="match status" value="1"/>
</dbReference>
<keyword evidence="7" id="KW-0460">Magnesium</keyword>
<dbReference type="Gene3D" id="3.40.50.460">
    <property type="entry name" value="Phosphofructokinase domain"/>
    <property type="match status" value="2"/>
</dbReference>
<dbReference type="GO" id="GO:0005524">
    <property type="term" value="F:ATP binding"/>
    <property type="evidence" value="ECO:0007669"/>
    <property type="project" value="TreeGrafter"/>
</dbReference>